<dbReference type="AlphaFoldDB" id="A0A401TCD4"/>
<evidence type="ECO:0000313" key="2">
    <source>
        <dbReference type="Proteomes" id="UP000287033"/>
    </source>
</evidence>
<name>A0A401TCD4_CHIPU</name>
<dbReference type="EMBL" id="BEZZ01034313">
    <property type="protein sequence ID" value="GCC40255.1"/>
    <property type="molecule type" value="Genomic_DNA"/>
</dbReference>
<dbReference type="PANTHER" id="PTHR16160:SF1">
    <property type="entry name" value="FERMITIN FAMILY HOMOLOG 3"/>
    <property type="match status" value="1"/>
</dbReference>
<dbReference type="Proteomes" id="UP000287033">
    <property type="component" value="Unassembled WGS sequence"/>
</dbReference>
<accession>A0A401TCD4</accession>
<sequence>MFHTDQRYHQPNGAHYLRDTPEGESAYQILTVSQLSMSPEQMAKLYRPSTLIDKAQIHSRWLDSSRSLMSQEIKENDKLLIRFKYFSFFDLDPK</sequence>
<dbReference type="GO" id="GO:0070527">
    <property type="term" value="P:platelet aggregation"/>
    <property type="evidence" value="ECO:0007669"/>
    <property type="project" value="TreeGrafter"/>
</dbReference>
<dbReference type="GO" id="GO:0033622">
    <property type="term" value="P:integrin activation"/>
    <property type="evidence" value="ECO:0007669"/>
    <property type="project" value="TreeGrafter"/>
</dbReference>
<reference evidence="1 2" key="1">
    <citation type="journal article" date="2018" name="Nat. Ecol. Evol.">
        <title>Shark genomes provide insights into elasmobranch evolution and the origin of vertebrates.</title>
        <authorList>
            <person name="Hara Y"/>
            <person name="Yamaguchi K"/>
            <person name="Onimaru K"/>
            <person name="Kadota M"/>
            <person name="Koyanagi M"/>
            <person name="Keeley SD"/>
            <person name="Tatsumi K"/>
            <person name="Tanaka K"/>
            <person name="Motone F"/>
            <person name="Kageyama Y"/>
            <person name="Nozu R"/>
            <person name="Adachi N"/>
            <person name="Nishimura O"/>
            <person name="Nakagawa R"/>
            <person name="Tanegashima C"/>
            <person name="Kiyatake I"/>
            <person name="Matsumoto R"/>
            <person name="Murakumo K"/>
            <person name="Nishida K"/>
            <person name="Terakita A"/>
            <person name="Kuratani S"/>
            <person name="Sato K"/>
            <person name="Hyodo S Kuraku.S."/>
        </authorList>
    </citation>
    <scope>NUCLEOTIDE SEQUENCE [LARGE SCALE GENOMIC DNA]</scope>
</reference>
<dbReference type="GO" id="GO:0007159">
    <property type="term" value="P:leukocyte cell-cell adhesion"/>
    <property type="evidence" value="ECO:0007669"/>
    <property type="project" value="TreeGrafter"/>
</dbReference>
<dbReference type="STRING" id="137246.A0A401TCD4"/>
<dbReference type="InterPro" id="IPR037843">
    <property type="entry name" value="Kindlin/fermitin"/>
</dbReference>
<dbReference type="OrthoDB" id="10057618at2759"/>
<keyword evidence="2" id="KW-1185">Reference proteome</keyword>
<gene>
    <name evidence="1" type="ORF">chiPu_0024177</name>
</gene>
<protein>
    <submittedName>
        <fullName evidence="1">Uncharacterized protein</fullName>
    </submittedName>
</protein>
<dbReference type="GO" id="GO:0030055">
    <property type="term" value="C:cell-substrate junction"/>
    <property type="evidence" value="ECO:0007669"/>
    <property type="project" value="TreeGrafter"/>
</dbReference>
<dbReference type="GO" id="GO:0007229">
    <property type="term" value="P:integrin-mediated signaling pathway"/>
    <property type="evidence" value="ECO:0007669"/>
    <property type="project" value="InterPro"/>
</dbReference>
<dbReference type="PANTHER" id="PTHR16160">
    <property type="entry name" value="FERMITIN 2-RELATED"/>
    <property type="match status" value="1"/>
</dbReference>
<dbReference type="GO" id="GO:0007160">
    <property type="term" value="P:cell-matrix adhesion"/>
    <property type="evidence" value="ECO:0007669"/>
    <property type="project" value="TreeGrafter"/>
</dbReference>
<organism evidence="1 2">
    <name type="scientific">Chiloscyllium punctatum</name>
    <name type="common">Brownbanded bambooshark</name>
    <name type="synonym">Hemiscyllium punctatum</name>
    <dbReference type="NCBI Taxonomy" id="137246"/>
    <lineage>
        <taxon>Eukaryota</taxon>
        <taxon>Metazoa</taxon>
        <taxon>Chordata</taxon>
        <taxon>Craniata</taxon>
        <taxon>Vertebrata</taxon>
        <taxon>Chondrichthyes</taxon>
        <taxon>Elasmobranchii</taxon>
        <taxon>Galeomorphii</taxon>
        <taxon>Galeoidea</taxon>
        <taxon>Orectolobiformes</taxon>
        <taxon>Hemiscylliidae</taxon>
        <taxon>Chiloscyllium</taxon>
    </lineage>
</organism>
<feature type="non-terminal residue" evidence="1">
    <location>
        <position position="94"/>
    </location>
</feature>
<dbReference type="GO" id="GO:0033632">
    <property type="term" value="P:regulation of cell-cell adhesion mediated by integrin"/>
    <property type="evidence" value="ECO:0007669"/>
    <property type="project" value="TreeGrafter"/>
</dbReference>
<proteinExistence type="predicted"/>
<evidence type="ECO:0000313" key="1">
    <source>
        <dbReference type="EMBL" id="GCC40255.1"/>
    </source>
</evidence>
<comment type="caution">
    <text evidence="1">The sequence shown here is derived from an EMBL/GenBank/DDBJ whole genome shotgun (WGS) entry which is preliminary data.</text>
</comment>
<dbReference type="GO" id="GO:0005178">
    <property type="term" value="F:integrin binding"/>
    <property type="evidence" value="ECO:0007669"/>
    <property type="project" value="TreeGrafter"/>
</dbReference>